<dbReference type="Proteomes" id="UP000320244">
    <property type="component" value="Unassembled WGS sequence"/>
</dbReference>
<reference evidence="1 2" key="1">
    <citation type="submission" date="2019-05" db="EMBL/GenBank/DDBJ databases">
        <authorList>
            <person name="Lee S.D."/>
        </authorList>
    </citation>
    <scope>NUCLEOTIDE SEQUENCE [LARGE SCALE GENOMIC DNA]</scope>
    <source>
        <strain evidence="1 2">C5-26</strain>
    </source>
</reference>
<accession>A0A563DQ71</accession>
<gene>
    <name evidence="1" type="ORF">FGL98_24305</name>
</gene>
<comment type="caution">
    <text evidence="1">The sequence shown here is derived from an EMBL/GenBank/DDBJ whole genome shotgun (WGS) entry which is preliminary data.</text>
</comment>
<keyword evidence="2" id="KW-1185">Reference proteome</keyword>
<dbReference type="OrthoDB" id="2972445at2"/>
<organism evidence="1 2">
    <name type="scientific">Leekyejoonella antrihumi</name>
    <dbReference type="NCBI Taxonomy" id="1660198"/>
    <lineage>
        <taxon>Bacteria</taxon>
        <taxon>Bacillati</taxon>
        <taxon>Actinomycetota</taxon>
        <taxon>Actinomycetes</taxon>
        <taxon>Micrococcales</taxon>
        <taxon>Dermacoccaceae</taxon>
        <taxon>Leekyejoonella</taxon>
    </lineage>
</organism>
<name>A0A563DQ71_9MICO</name>
<dbReference type="AlphaFoldDB" id="A0A563DQ71"/>
<dbReference type="InterPro" id="IPR029058">
    <property type="entry name" value="AB_hydrolase_fold"/>
</dbReference>
<evidence type="ECO:0000313" key="1">
    <source>
        <dbReference type="EMBL" id="TWP32365.1"/>
    </source>
</evidence>
<dbReference type="RefSeq" id="WP_146321367.1">
    <property type="nucleotide sequence ID" value="NZ_VCQV01000077.1"/>
</dbReference>
<evidence type="ECO:0000313" key="2">
    <source>
        <dbReference type="Proteomes" id="UP000320244"/>
    </source>
</evidence>
<evidence type="ECO:0008006" key="3">
    <source>
        <dbReference type="Google" id="ProtNLM"/>
    </source>
</evidence>
<sequence>MVASLALLPSPLLGPSVWQPVAQLLSARGWRTTTCAAPTSPRTGREVLDAFLADLPTDEDLVLIAHSNSGAYVPGISTQRSVVGAVFVDAILPPHHGNLPLTPAAFLDFLRQKADAHGVLPVWTQ</sequence>
<proteinExistence type="predicted"/>
<protein>
    <recommendedName>
        <fullName evidence="3">Alpha/beta hydrolase</fullName>
    </recommendedName>
</protein>
<dbReference type="SUPFAM" id="SSF53474">
    <property type="entry name" value="alpha/beta-Hydrolases"/>
    <property type="match status" value="1"/>
</dbReference>
<dbReference type="Gene3D" id="3.40.50.1820">
    <property type="entry name" value="alpha/beta hydrolase"/>
    <property type="match status" value="1"/>
</dbReference>
<reference evidence="1 2" key="2">
    <citation type="submission" date="2019-08" db="EMBL/GenBank/DDBJ databases">
        <title>Jejuicoccus antrihumi gen. nov., sp. nov., a new member of the family Dermacoccaceae isolated from a cave.</title>
        <authorList>
            <person name="Schumann P."/>
            <person name="Kim I.S."/>
        </authorList>
    </citation>
    <scope>NUCLEOTIDE SEQUENCE [LARGE SCALE GENOMIC DNA]</scope>
    <source>
        <strain evidence="1 2">C5-26</strain>
    </source>
</reference>
<dbReference type="EMBL" id="VCQV01000077">
    <property type="protein sequence ID" value="TWP32365.1"/>
    <property type="molecule type" value="Genomic_DNA"/>
</dbReference>